<dbReference type="EMBL" id="DQAY01000028">
    <property type="protein sequence ID" value="HCO22368.1"/>
    <property type="molecule type" value="Genomic_DNA"/>
</dbReference>
<dbReference type="AlphaFoldDB" id="A0A3D3R2C2"/>
<dbReference type="Proteomes" id="UP000263642">
    <property type="component" value="Unassembled WGS sequence"/>
</dbReference>
<proteinExistence type="predicted"/>
<keyword evidence="1" id="KW-0812">Transmembrane</keyword>
<evidence type="ECO:0000313" key="3">
    <source>
        <dbReference type="Proteomes" id="UP000263642"/>
    </source>
</evidence>
<protein>
    <submittedName>
        <fullName evidence="2">Uncharacterized protein</fullName>
    </submittedName>
</protein>
<evidence type="ECO:0000313" key="2">
    <source>
        <dbReference type="EMBL" id="HCO22368.1"/>
    </source>
</evidence>
<evidence type="ECO:0000256" key="1">
    <source>
        <dbReference type="SAM" id="Phobius"/>
    </source>
</evidence>
<organism evidence="2 3">
    <name type="scientific">Gimesia maris</name>
    <dbReference type="NCBI Taxonomy" id="122"/>
    <lineage>
        <taxon>Bacteria</taxon>
        <taxon>Pseudomonadati</taxon>
        <taxon>Planctomycetota</taxon>
        <taxon>Planctomycetia</taxon>
        <taxon>Planctomycetales</taxon>
        <taxon>Planctomycetaceae</taxon>
        <taxon>Gimesia</taxon>
    </lineage>
</organism>
<reference evidence="2 3" key="1">
    <citation type="journal article" date="2018" name="Nat. Biotechnol.">
        <title>A standardized bacterial taxonomy based on genome phylogeny substantially revises the tree of life.</title>
        <authorList>
            <person name="Parks D.H."/>
            <person name="Chuvochina M."/>
            <person name="Waite D.W."/>
            <person name="Rinke C."/>
            <person name="Skarshewski A."/>
            <person name="Chaumeil P.A."/>
            <person name="Hugenholtz P."/>
        </authorList>
    </citation>
    <scope>NUCLEOTIDE SEQUENCE [LARGE SCALE GENOMIC DNA]</scope>
    <source>
        <strain evidence="2">UBA9375</strain>
    </source>
</reference>
<comment type="caution">
    <text evidence="2">The sequence shown here is derived from an EMBL/GenBank/DDBJ whole genome shotgun (WGS) entry which is preliminary data.</text>
</comment>
<feature type="transmembrane region" description="Helical" evidence="1">
    <location>
        <begin position="12"/>
        <end position="34"/>
    </location>
</feature>
<sequence>MYSHVCLLLNWLLSRPISLCIGLFAFLIVILSLIHQETYIDAEGVPLRPMSARVKPMSPEMRELLELARNTGWKKDPEIRARVMELSKSVDGKREIKNRSECHVKAVPLAGE</sequence>
<name>A0A3D3R2C2_9PLAN</name>
<keyword evidence="1" id="KW-0472">Membrane</keyword>
<accession>A0A3D3R2C2</accession>
<keyword evidence="1" id="KW-1133">Transmembrane helix</keyword>
<gene>
    <name evidence="2" type="ORF">DIT97_04635</name>
</gene>